<dbReference type="Ensembl" id="ENSFTIT00000014913.1">
    <property type="protein sequence ID" value="ENSFTIP00000014303.1"/>
    <property type="gene ID" value="ENSFTIG00000009496.1"/>
</dbReference>
<reference evidence="1" key="2">
    <citation type="submission" date="2025-09" db="UniProtKB">
        <authorList>
            <consortium name="Ensembl"/>
        </authorList>
    </citation>
    <scope>IDENTIFICATION</scope>
</reference>
<dbReference type="AlphaFoldDB" id="A0A8C4XQB3"/>
<keyword evidence="2" id="KW-1185">Reference proteome</keyword>
<organism evidence="1 2">
    <name type="scientific">Falco tinnunculus</name>
    <name type="common">Common kestrel</name>
    <dbReference type="NCBI Taxonomy" id="100819"/>
    <lineage>
        <taxon>Eukaryota</taxon>
        <taxon>Metazoa</taxon>
        <taxon>Chordata</taxon>
        <taxon>Craniata</taxon>
        <taxon>Vertebrata</taxon>
        <taxon>Euteleostomi</taxon>
        <taxon>Archelosauria</taxon>
        <taxon>Archosauria</taxon>
        <taxon>Dinosauria</taxon>
        <taxon>Saurischia</taxon>
        <taxon>Theropoda</taxon>
        <taxon>Coelurosauria</taxon>
        <taxon>Aves</taxon>
        <taxon>Neognathae</taxon>
        <taxon>Neoaves</taxon>
        <taxon>Telluraves</taxon>
        <taxon>Australaves</taxon>
        <taxon>Falconiformes</taxon>
        <taxon>Falconidae</taxon>
        <taxon>Falco</taxon>
    </lineage>
</organism>
<reference evidence="1" key="1">
    <citation type="submission" date="2025-08" db="UniProtKB">
        <authorList>
            <consortium name="Ensembl"/>
        </authorList>
    </citation>
    <scope>IDENTIFICATION</scope>
</reference>
<name>A0A8C4XQB3_FALTI</name>
<evidence type="ECO:0000313" key="2">
    <source>
        <dbReference type="Proteomes" id="UP000694562"/>
    </source>
</evidence>
<protein>
    <submittedName>
        <fullName evidence="1">Uncharacterized protein</fullName>
    </submittedName>
</protein>
<dbReference type="Proteomes" id="UP000694562">
    <property type="component" value="Unplaced"/>
</dbReference>
<sequence>MLRLCQALKPFRTTKFPPLLSPLLTGLCVKMCYIKYSGPIKKGEKIDVLLPMQRVYRGITSPVCIQNWLFRPRLPTCYWESQGLKCSTSAAGSPIYDASAASDE</sequence>
<dbReference type="OrthoDB" id="5911921at2759"/>
<evidence type="ECO:0000313" key="1">
    <source>
        <dbReference type="Ensembl" id="ENSFTIP00000014303.1"/>
    </source>
</evidence>
<accession>A0A8C4XQB3</accession>
<proteinExistence type="predicted"/>